<keyword evidence="3" id="KW-1185">Reference proteome</keyword>
<feature type="compositionally biased region" description="Polar residues" evidence="1">
    <location>
        <begin position="268"/>
        <end position="279"/>
    </location>
</feature>
<feature type="compositionally biased region" description="Low complexity" evidence="1">
    <location>
        <begin position="590"/>
        <end position="600"/>
    </location>
</feature>
<feature type="compositionally biased region" description="Basic residues" evidence="1">
    <location>
        <begin position="762"/>
        <end position="771"/>
    </location>
</feature>
<feature type="compositionally biased region" description="Low complexity" evidence="1">
    <location>
        <begin position="149"/>
        <end position="166"/>
    </location>
</feature>
<reference evidence="2 3" key="1">
    <citation type="submission" date="2023-01" db="EMBL/GenBank/DDBJ databases">
        <title>Analysis of 21 Apiospora genomes using comparative genomics revels a genus with tremendous synthesis potential of carbohydrate active enzymes and secondary metabolites.</title>
        <authorList>
            <person name="Sorensen T."/>
        </authorList>
    </citation>
    <scope>NUCLEOTIDE SEQUENCE [LARGE SCALE GENOMIC DNA]</scope>
    <source>
        <strain evidence="2 3">CBS 135458</strain>
    </source>
</reference>
<dbReference type="InterPro" id="IPR029063">
    <property type="entry name" value="SAM-dependent_MTases_sf"/>
</dbReference>
<feature type="compositionally biased region" description="Basic and acidic residues" evidence="1">
    <location>
        <begin position="139"/>
        <end position="148"/>
    </location>
</feature>
<feature type="compositionally biased region" description="Polar residues" evidence="1">
    <location>
        <begin position="976"/>
        <end position="993"/>
    </location>
</feature>
<feature type="region of interest" description="Disordered" evidence="1">
    <location>
        <begin position="624"/>
        <end position="995"/>
    </location>
</feature>
<feature type="compositionally biased region" description="Polar residues" evidence="1">
    <location>
        <begin position="498"/>
        <end position="520"/>
    </location>
</feature>
<proteinExistence type="predicted"/>
<feature type="compositionally biased region" description="Polar residues" evidence="1">
    <location>
        <begin position="624"/>
        <end position="641"/>
    </location>
</feature>
<feature type="compositionally biased region" description="Basic and acidic residues" evidence="1">
    <location>
        <begin position="779"/>
        <end position="796"/>
    </location>
</feature>
<name>A0ABR1T5W7_9PEZI</name>
<feature type="compositionally biased region" description="Basic and acidic residues" evidence="1">
    <location>
        <begin position="346"/>
        <end position="355"/>
    </location>
</feature>
<feature type="compositionally biased region" description="Basic and acidic residues" evidence="1">
    <location>
        <begin position="877"/>
        <end position="887"/>
    </location>
</feature>
<feature type="compositionally biased region" description="Polar residues" evidence="1">
    <location>
        <begin position="55"/>
        <end position="79"/>
    </location>
</feature>
<sequence length="1459" mass="158149">MATARARSSSRGRGSDDMRSKRMGGVMETSREDFSPALTRNARKEASNVALAYTPSVQPKTPSRIPQTSSSRKPATSTRRPPLTHESQAWSSRSNSSSIPSTTYVSNGPASSEDHNNESQQPRRTLRRKQSSVSRGRPSRPDNPRSDSGRTSSSSSIPRLPDSSASHALHLDRGVAASPAGMDVVQATELPKAVAQDTAVYPELDRYRGIKIPVDGPAGDILFRLATHDLPPPTPLFSGTSSHSQLSSFSGSPSTRFSESPGAGPYSRDTTPTSMSSASPGLVAPYRNVTPRLRHASPAETRPPVSHRRAGSVSVDKTATSTEAPGLAPVRETSLTSSSSNSTVRGADDKEDNLRRLLPPAPPNPPPRKASQKLRKALEPVVSPSRPSQDRKRPVMRSPSPAKSPFAPREGQKKLVASPPPRGPPPARPSREGTPDLAAQFGGPLPVIQSNLSATNVNERRQSAQLPPSSLPRSATPSDRLGGAKASVSREPTPAPRSASSTGFLPTTTDNTKASRTPSPGVSAFRSRFGLFGRRTKTDTSVPQIDKKDKLSRKGPAAGTGHEGYGRIGTMRRRSSNMGNPPRGFGGGVSSSESLASAQSTDPFLLERMNPVVIAGGEIIENRNTSSDLSRTESNQSQLLQRPSLDSRNPSSASLSSRDEPRNTLWPSAFPRRSVQSRRPSDSSDSEALAMKSTLAYRRSVQRLRSSPDQEPLRLPKPIVTRSAAPPSLGSIDTTIFTDDSLAEPQPEPVRGRVGAPTGPKKLTKRVKSPRKWNLFSRSQDKTSTSEKKQKKDEAAKVSATVKPVQSKPVPFYAIMDSSEQEDTSPQDMTAILREAEVLPPPPSMVQRNERRPSTSSQVAESLPRRRANSRGPPVQEKTRAVVEPEQVKPLAKPVVSARRPSETTTARPSRLPQVGRIPKVVNTRPEQTSPKSFSRPFHRVSLQHPPFGADVVDQDSVAKGPSPPRPATPELLPDGSTTATAESGSPNHQPPAQASEFLEFPPRKDSDFATDTTSSGSGILAYAYQNTVAPEPRESLAEDEIWDEYNDLLGDVPPSAISSRGIPFHLETYESKLAKRMTKPLESPTINVQGPSQQEKPARDSVDTVKAATNSSHYSADMTARLNAAFRFPSDPPATPFSVSEFVSGYGDRKNSVESSQPAANTPERTSISSEKADLARAVNLRVGSMTVSKWLSFGHVLFSPAREELIPEVGSLKRHSILVLDGLGNDDWSFYAAETYPAATFFNLSPRAPISPENRFTTVVFRFPSAAPESHYRNIISEARRVLKPGGYIELSILDVDMVNMGNRTRRAVRRLKERVNMQHPDYNLSSSADLILRLLAKKGFGEAKTCRVGVPVASAVSSNIAPPAEGGGKRTKKKDERSLAEMMNDETEMGDENITKMVAKVGRWWYNRLYESAAPSKNSIWNDKALLAECEDWGTSLKLMVCHARIPETRTRVSSI</sequence>
<feature type="compositionally biased region" description="Pro residues" evidence="1">
    <location>
        <begin position="418"/>
        <end position="428"/>
    </location>
</feature>
<feature type="compositionally biased region" description="Polar residues" evidence="1">
    <location>
        <begin position="448"/>
        <end position="477"/>
    </location>
</feature>
<dbReference type="Proteomes" id="UP001480595">
    <property type="component" value="Unassembled WGS sequence"/>
</dbReference>
<evidence type="ECO:0000313" key="2">
    <source>
        <dbReference type="EMBL" id="KAK8041269.1"/>
    </source>
</evidence>
<feature type="compositionally biased region" description="Low complexity" evidence="1">
    <location>
        <begin position="643"/>
        <end position="656"/>
    </location>
</feature>
<evidence type="ECO:0000256" key="1">
    <source>
        <dbReference type="SAM" id="MobiDB-lite"/>
    </source>
</evidence>
<feature type="compositionally biased region" description="Pro residues" evidence="1">
    <location>
        <begin position="359"/>
        <end position="368"/>
    </location>
</feature>
<feature type="region of interest" description="Disordered" evidence="1">
    <location>
        <begin position="1"/>
        <end position="174"/>
    </location>
</feature>
<evidence type="ECO:0000313" key="3">
    <source>
        <dbReference type="Proteomes" id="UP001480595"/>
    </source>
</evidence>
<evidence type="ECO:0008006" key="4">
    <source>
        <dbReference type="Google" id="ProtNLM"/>
    </source>
</evidence>
<feature type="compositionally biased region" description="Low complexity" evidence="1">
    <location>
        <begin position="333"/>
        <end position="343"/>
    </location>
</feature>
<feature type="compositionally biased region" description="Low complexity" evidence="1">
    <location>
        <begin position="236"/>
        <end position="261"/>
    </location>
</feature>
<dbReference type="EMBL" id="JAQQWL010000015">
    <property type="protein sequence ID" value="KAK8041269.1"/>
    <property type="molecule type" value="Genomic_DNA"/>
</dbReference>
<protein>
    <recommendedName>
        <fullName evidence="4">Methyltransferase type 11 domain-containing protein</fullName>
    </recommendedName>
</protein>
<comment type="caution">
    <text evidence="2">The sequence shown here is derived from an EMBL/GenBank/DDBJ whole genome shotgun (WGS) entry which is preliminary data.</text>
</comment>
<feature type="region of interest" description="Disordered" evidence="1">
    <location>
        <begin position="1149"/>
        <end position="1172"/>
    </location>
</feature>
<dbReference type="CDD" id="cd02440">
    <property type="entry name" value="AdoMet_MTases"/>
    <property type="match status" value="1"/>
</dbReference>
<gene>
    <name evidence="2" type="ORF">PG994_014276</name>
</gene>
<feature type="compositionally biased region" description="Low complexity" evidence="1">
    <location>
        <begin position="86"/>
        <end position="106"/>
    </location>
</feature>
<feature type="compositionally biased region" description="Low complexity" evidence="1">
    <location>
        <begin position="1"/>
        <end position="12"/>
    </location>
</feature>
<dbReference type="RefSeq" id="XP_066708814.1">
    <property type="nucleotide sequence ID" value="XM_066865685.1"/>
</dbReference>
<dbReference type="Gene3D" id="3.40.50.150">
    <property type="entry name" value="Vaccinia Virus protein VP39"/>
    <property type="match status" value="1"/>
</dbReference>
<feature type="compositionally biased region" description="Polar residues" evidence="1">
    <location>
        <begin position="1085"/>
        <end position="1096"/>
    </location>
</feature>
<dbReference type="GeneID" id="92098748"/>
<dbReference type="SUPFAM" id="SSF53335">
    <property type="entry name" value="S-adenosyl-L-methionine-dependent methyltransferases"/>
    <property type="match status" value="1"/>
</dbReference>
<feature type="region of interest" description="Disordered" evidence="1">
    <location>
        <begin position="1082"/>
        <end position="1101"/>
    </location>
</feature>
<organism evidence="2 3">
    <name type="scientific">Apiospora phragmitis</name>
    <dbReference type="NCBI Taxonomy" id="2905665"/>
    <lineage>
        <taxon>Eukaryota</taxon>
        <taxon>Fungi</taxon>
        <taxon>Dikarya</taxon>
        <taxon>Ascomycota</taxon>
        <taxon>Pezizomycotina</taxon>
        <taxon>Sordariomycetes</taxon>
        <taxon>Xylariomycetidae</taxon>
        <taxon>Amphisphaeriales</taxon>
        <taxon>Apiosporaceae</taxon>
        <taxon>Apiospora</taxon>
    </lineage>
</organism>
<feature type="compositionally biased region" description="Polar residues" evidence="1">
    <location>
        <begin position="1154"/>
        <end position="1171"/>
    </location>
</feature>
<feature type="region of interest" description="Disordered" evidence="1">
    <location>
        <begin position="234"/>
        <end position="602"/>
    </location>
</feature>
<accession>A0ABR1T5W7</accession>